<accession>A0ABT5X3H1</accession>
<organism evidence="2 3">
    <name type="scientific">Vagococcus proximus</name>
    <dbReference type="NCBI Taxonomy" id="2991417"/>
    <lineage>
        <taxon>Bacteria</taxon>
        <taxon>Bacillati</taxon>
        <taxon>Bacillota</taxon>
        <taxon>Bacilli</taxon>
        <taxon>Lactobacillales</taxon>
        <taxon>Enterococcaceae</taxon>
        <taxon>Vagococcus</taxon>
    </lineage>
</organism>
<feature type="transmembrane region" description="Helical" evidence="1">
    <location>
        <begin position="6"/>
        <end position="30"/>
    </location>
</feature>
<feature type="transmembrane region" description="Helical" evidence="1">
    <location>
        <begin position="51"/>
        <end position="70"/>
    </location>
</feature>
<keyword evidence="1" id="KW-1133">Transmembrane helix</keyword>
<protein>
    <submittedName>
        <fullName evidence="2">DUF624 domain-containing protein</fullName>
    </submittedName>
</protein>
<sequence>MWIVYVLKGVIAFGVFPATGTVFRIIYLFISEPEEEIDTRSVFKDYYKTNFWELNKLGYIMTALLLVLAIDLRISQAYIGSYFVHYFLLALLILVLGTFLYLFPIYSRYDLSTFSYIKQAFIYFFSNIFETIAILLGFGLLLIITTALPILMIFAGVPLFIIPTSWFVYQAMKKMERKREALEEE</sequence>
<evidence type="ECO:0000256" key="1">
    <source>
        <dbReference type="SAM" id="Phobius"/>
    </source>
</evidence>
<evidence type="ECO:0000313" key="3">
    <source>
        <dbReference type="Proteomes" id="UP001147148"/>
    </source>
</evidence>
<dbReference type="Proteomes" id="UP001147148">
    <property type="component" value="Unassembled WGS sequence"/>
</dbReference>
<dbReference type="EMBL" id="JAPDSH010000008">
    <property type="protein sequence ID" value="MDF0480539.1"/>
    <property type="molecule type" value="Genomic_DNA"/>
</dbReference>
<proteinExistence type="predicted"/>
<dbReference type="Pfam" id="PF04854">
    <property type="entry name" value="DUF624"/>
    <property type="match status" value="1"/>
</dbReference>
<reference evidence="2" key="1">
    <citation type="submission" date="2022-10" db="EMBL/GenBank/DDBJ databases">
        <title>Vagococcus sp. isolated from poultry meat.</title>
        <authorList>
            <person name="Johansson P."/>
            <person name="Bjorkroth J."/>
        </authorList>
    </citation>
    <scope>NUCLEOTIDE SEQUENCE</scope>
    <source>
        <strain evidence="2">PNs007</strain>
    </source>
</reference>
<comment type="caution">
    <text evidence="2">The sequence shown here is derived from an EMBL/GenBank/DDBJ whole genome shotgun (WGS) entry which is preliminary data.</text>
</comment>
<evidence type="ECO:0000313" key="2">
    <source>
        <dbReference type="EMBL" id="MDF0480539.1"/>
    </source>
</evidence>
<feature type="transmembrane region" description="Helical" evidence="1">
    <location>
        <begin position="82"/>
        <end position="103"/>
    </location>
</feature>
<keyword evidence="1" id="KW-0472">Membrane</keyword>
<name>A0ABT5X3H1_9ENTE</name>
<feature type="transmembrane region" description="Helical" evidence="1">
    <location>
        <begin position="124"/>
        <end position="144"/>
    </location>
</feature>
<dbReference type="InterPro" id="IPR006938">
    <property type="entry name" value="DUF624"/>
</dbReference>
<keyword evidence="3" id="KW-1185">Reference proteome</keyword>
<keyword evidence="1" id="KW-0812">Transmembrane</keyword>
<feature type="transmembrane region" description="Helical" evidence="1">
    <location>
        <begin position="150"/>
        <end position="169"/>
    </location>
</feature>
<gene>
    <name evidence="2" type="ORF">OL233_09615</name>
</gene>